<evidence type="ECO:0000313" key="6">
    <source>
        <dbReference type="EMBL" id="VDP13249.1"/>
    </source>
</evidence>
<dbReference type="EMBL" id="UZAM01010659">
    <property type="protein sequence ID" value="VDP13249.1"/>
    <property type="molecule type" value="Genomic_DNA"/>
</dbReference>
<evidence type="ECO:0000256" key="1">
    <source>
        <dbReference type="ARBA" id="ARBA00022490"/>
    </source>
</evidence>
<evidence type="ECO:0000256" key="4">
    <source>
        <dbReference type="ARBA" id="ARBA00022917"/>
    </source>
</evidence>
<evidence type="ECO:0000256" key="2">
    <source>
        <dbReference type="ARBA" id="ARBA00022540"/>
    </source>
</evidence>
<dbReference type="WBParaSite" id="SBAD_0000775601-mRNA-1">
    <property type="protein sequence ID" value="SBAD_0000775601-mRNA-1"/>
    <property type="gene ID" value="SBAD_0000775601"/>
</dbReference>
<proteinExistence type="predicted"/>
<gene>
    <name evidence="6" type="ORF">SBAD_LOCUS7475</name>
</gene>
<organism evidence="8">
    <name type="scientific">Soboliphyme baturini</name>
    <dbReference type="NCBI Taxonomy" id="241478"/>
    <lineage>
        <taxon>Eukaryota</taxon>
        <taxon>Metazoa</taxon>
        <taxon>Ecdysozoa</taxon>
        <taxon>Nematoda</taxon>
        <taxon>Enoplea</taxon>
        <taxon>Dorylaimia</taxon>
        <taxon>Dioctophymatida</taxon>
        <taxon>Dioctophymatoidea</taxon>
        <taxon>Soboliphymatidae</taxon>
        <taxon>Soboliphyme</taxon>
    </lineage>
</organism>
<evidence type="ECO:0000313" key="8">
    <source>
        <dbReference type="WBParaSite" id="SBAD_0000775601-mRNA-1"/>
    </source>
</evidence>
<dbReference type="GO" id="GO:0003723">
    <property type="term" value="F:RNA binding"/>
    <property type="evidence" value="ECO:0007669"/>
    <property type="project" value="UniProtKB-KW"/>
</dbReference>
<evidence type="ECO:0000256" key="3">
    <source>
        <dbReference type="ARBA" id="ARBA00022884"/>
    </source>
</evidence>
<dbReference type="Pfam" id="PF05091">
    <property type="entry name" value="eIF-3_zeta"/>
    <property type="match status" value="1"/>
</dbReference>
<sequence>MVFFACKVFSCVKTDAYQVVARIVSRYRKWDLGNGVVLVCRCEHDGIMLGPNGEKQFLTIKAFNEWDSRFSGGIEWRTKIDVQRGAVLATELKNNSCKLSKWTVQAILACSDYIKFGYSFSDIIHLILSSYDKVHRHV</sequence>
<keyword evidence="1" id="KW-0963">Cytoplasm</keyword>
<keyword evidence="3" id="KW-0694">RNA-binding</keyword>
<name>A0A183IV28_9BILA</name>
<reference evidence="8" key="1">
    <citation type="submission" date="2016-06" db="UniProtKB">
        <authorList>
            <consortium name="WormBaseParasite"/>
        </authorList>
    </citation>
    <scope>IDENTIFICATION</scope>
</reference>
<evidence type="ECO:0000256" key="5">
    <source>
        <dbReference type="ARBA" id="ARBA00033202"/>
    </source>
</evidence>
<keyword evidence="4" id="KW-0648">Protein biosynthesis</keyword>
<dbReference type="PANTHER" id="PTHR12399">
    <property type="entry name" value="EUKARYOTIC TRANSLATION INITIATION FACTOR 3 SUBUNIT 7"/>
    <property type="match status" value="1"/>
</dbReference>
<protein>
    <recommendedName>
        <fullName evidence="5">Eukaryotic translation initiation factor 3 subunit p66</fullName>
    </recommendedName>
</protein>
<reference evidence="6 7" key="2">
    <citation type="submission" date="2018-11" db="EMBL/GenBank/DDBJ databases">
        <authorList>
            <consortium name="Pathogen Informatics"/>
        </authorList>
    </citation>
    <scope>NUCLEOTIDE SEQUENCE [LARGE SCALE GENOMIC DNA]</scope>
</reference>
<dbReference type="GO" id="GO:0003743">
    <property type="term" value="F:translation initiation factor activity"/>
    <property type="evidence" value="ECO:0007669"/>
    <property type="project" value="UniProtKB-KW"/>
</dbReference>
<evidence type="ECO:0000313" key="7">
    <source>
        <dbReference type="Proteomes" id="UP000270296"/>
    </source>
</evidence>
<dbReference type="PANTHER" id="PTHR12399:SF0">
    <property type="entry name" value="EUKARYOTIC TRANSLATION INITIATION FACTOR 3 SUBUNIT D"/>
    <property type="match status" value="1"/>
</dbReference>
<keyword evidence="2" id="KW-0396">Initiation factor</keyword>
<dbReference type="InterPro" id="IPR007783">
    <property type="entry name" value="eIF3d"/>
</dbReference>
<accession>A0A183IV28</accession>
<dbReference type="GO" id="GO:0005852">
    <property type="term" value="C:eukaryotic translation initiation factor 3 complex"/>
    <property type="evidence" value="ECO:0007669"/>
    <property type="project" value="InterPro"/>
</dbReference>
<dbReference type="Proteomes" id="UP000270296">
    <property type="component" value="Unassembled WGS sequence"/>
</dbReference>
<keyword evidence="7" id="KW-1185">Reference proteome</keyword>
<dbReference type="AlphaFoldDB" id="A0A183IV28"/>
<dbReference type="OrthoDB" id="16538at2759"/>